<dbReference type="AlphaFoldDB" id="A0A832TGT1"/>
<evidence type="ECO:0000313" key="2">
    <source>
        <dbReference type="EMBL" id="HII70469.1"/>
    </source>
</evidence>
<sequence length="82" mass="9423">MKLEDIERIHEAALRELYRRIPKRDLEDVDVTVTVDGKSVDVDVKVEVHPLSELSDEEIKEAVERAAEAAIKEADRIMLREP</sequence>
<dbReference type="Proteomes" id="UP000619545">
    <property type="component" value="Unassembled WGS sequence"/>
</dbReference>
<protein>
    <submittedName>
        <fullName evidence="2">DUF3194 domain-containing protein</fullName>
    </submittedName>
</protein>
<name>A0A832TGT1_9EURY</name>
<dbReference type="Pfam" id="PF11419">
    <property type="entry name" value="DUF3194"/>
    <property type="match status" value="1"/>
</dbReference>
<comment type="similarity">
    <text evidence="1">Belongs to the UPF0440 family.</text>
</comment>
<comment type="caution">
    <text evidence="2">The sequence shown here is derived from an EMBL/GenBank/DDBJ whole genome shotgun (WGS) entry which is preliminary data.</text>
</comment>
<dbReference type="EMBL" id="DUJS01000004">
    <property type="protein sequence ID" value="HII70469.1"/>
    <property type="molecule type" value="Genomic_DNA"/>
</dbReference>
<reference evidence="2" key="1">
    <citation type="journal article" date="2020" name="bioRxiv">
        <title>A rank-normalized archaeal taxonomy based on genome phylogeny resolves widespread incomplete and uneven classifications.</title>
        <authorList>
            <person name="Rinke C."/>
            <person name="Chuvochina M."/>
            <person name="Mussig A.J."/>
            <person name="Chaumeil P.-A."/>
            <person name="Waite D.W."/>
            <person name="Whitman W.B."/>
            <person name="Parks D.H."/>
            <person name="Hugenholtz P."/>
        </authorList>
    </citation>
    <scope>NUCLEOTIDE SEQUENCE</scope>
    <source>
        <strain evidence="2">UBA8853</strain>
    </source>
</reference>
<accession>A0A832TGT1</accession>
<dbReference type="Gene3D" id="3.30.300.100">
    <property type="entry name" value="MTH677-like"/>
    <property type="match status" value="1"/>
</dbReference>
<organism evidence="2 3">
    <name type="scientific">Methanopyrus kandleri</name>
    <dbReference type="NCBI Taxonomy" id="2320"/>
    <lineage>
        <taxon>Archaea</taxon>
        <taxon>Methanobacteriati</taxon>
        <taxon>Methanobacteriota</taxon>
        <taxon>Methanomada group</taxon>
        <taxon>Methanopyri</taxon>
        <taxon>Methanopyrales</taxon>
        <taxon>Methanopyraceae</taxon>
        <taxon>Methanopyrus</taxon>
    </lineage>
</organism>
<dbReference type="InterPro" id="IPR024502">
    <property type="entry name" value="DUF3194"/>
</dbReference>
<dbReference type="InterPro" id="IPR035954">
    <property type="entry name" value="MTH677-like_sf"/>
</dbReference>
<evidence type="ECO:0000256" key="1">
    <source>
        <dbReference type="ARBA" id="ARBA00008515"/>
    </source>
</evidence>
<gene>
    <name evidence="2" type="ORF">HA336_04470</name>
</gene>
<proteinExistence type="inferred from homology"/>
<evidence type="ECO:0000313" key="3">
    <source>
        <dbReference type="Proteomes" id="UP000619545"/>
    </source>
</evidence>